<keyword evidence="3 10" id="KW-0812">Transmembrane</keyword>
<accession>A0A7M5UZT7</accession>
<evidence type="ECO:0000313" key="12">
    <source>
        <dbReference type="EnsemblMetazoa" id="CLYHEMP000016.1"/>
    </source>
</evidence>
<feature type="transmembrane region" description="Helical" evidence="10">
    <location>
        <begin position="165"/>
        <end position="186"/>
    </location>
</feature>
<feature type="transmembrane region" description="Helical" evidence="10">
    <location>
        <begin position="125"/>
        <end position="145"/>
    </location>
</feature>
<dbReference type="OrthoDB" id="9990906at2759"/>
<feature type="domain" description="G-protein coupled receptors family 1 profile" evidence="11">
    <location>
        <begin position="27"/>
        <end position="225"/>
    </location>
</feature>
<keyword evidence="4 10" id="KW-1133">Transmembrane helix</keyword>
<feature type="transmembrane region" description="Helical" evidence="10">
    <location>
        <begin position="206"/>
        <end position="225"/>
    </location>
</feature>
<keyword evidence="13" id="KW-1185">Reference proteome</keyword>
<evidence type="ECO:0000256" key="8">
    <source>
        <dbReference type="ARBA" id="ARBA00023180"/>
    </source>
</evidence>
<dbReference type="Gene3D" id="1.20.1070.10">
    <property type="entry name" value="Rhodopsin 7-helix transmembrane proteins"/>
    <property type="match status" value="1"/>
</dbReference>
<evidence type="ECO:0000256" key="10">
    <source>
        <dbReference type="SAM" id="Phobius"/>
    </source>
</evidence>
<feature type="transmembrane region" description="Helical" evidence="10">
    <location>
        <begin position="51"/>
        <end position="75"/>
    </location>
</feature>
<evidence type="ECO:0000259" key="11">
    <source>
        <dbReference type="PROSITE" id="PS50262"/>
    </source>
</evidence>
<dbReference type="PANTHER" id="PTHR24246">
    <property type="entry name" value="OLFACTORY RECEPTOR AND ADENOSINE RECEPTOR"/>
    <property type="match status" value="1"/>
</dbReference>
<dbReference type="SUPFAM" id="SSF81321">
    <property type="entry name" value="Family A G protein-coupled receptor-like"/>
    <property type="match status" value="1"/>
</dbReference>
<dbReference type="PROSITE" id="PS50262">
    <property type="entry name" value="G_PROTEIN_RECEP_F1_2"/>
    <property type="match status" value="1"/>
</dbReference>
<evidence type="ECO:0000256" key="4">
    <source>
        <dbReference type="ARBA" id="ARBA00022989"/>
    </source>
</evidence>
<keyword evidence="9" id="KW-0807">Transducer</keyword>
<protein>
    <recommendedName>
        <fullName evidence="11">G-protein coupled receptors family 1 profile domain-containing protein</fullName>
    </recommendedName>
</protein>
<organism evidence="12 13">
    <name type="scientific">Clytia hemisphaerica</name>
    <dbReference type="NCBI Taxonomy" id="252671"/>
    <lineage>
        <taxon>Eukaryota</taxon>
        <taxon>Metazoa</taxon>
        <taxon>Cnidaria</taxon>
        <taxon>Hydrozoa</taxon>
        <taxon>Hydroidolina</taxon>
        <taxon>Leptothecata</taxon>
        <taxon>Obeliida</taxon>
        <taxon>Clytiidae</taxon>
        <taxon>Clytia</taxon>
    </lineage>
</organism>
<reference evidence="12" key="1">
    <citation type="submission" date="2021-01" db="UniProtKB">
        <authorList>
            <consortium name="EnsemblMetazoa"/>
        </authorList>
    </citation>
    <scope>IDENTIFICATION</scope>
</reference>
<dbReference type="InterPro" id="IPR000276">
    <property type="entry name" value="GPCR_Rhodpsn"/>
</dbReference>
<dbReference type="InterPro" id="IPR017452">
    <property type="entry name" value="GPCR_Rhodpsn_7TM"/>
</dbReference>
<evidence type="ECO:0000256" key="5">
    <source>
        <dbReference type="ARBA" id="ARBA00023040"/>
    </source>
</evidence>
<keyword evidence="8" id="KW-0325">Glycoprotein</keyword>
<proteinExistence type="predicted"/>
<evidence type="ECO:0000256" key="7">
    <source>
        <dbReference type="ARBA" id="ARBA00023170"/>
    </source>
</evidence>
<feature type="transmembrane region" description="Helical" evidence="10">
    <location>
        <begin position="15"/>
        <end position="39"/>
    </location>
</feature>
<dbReference type="EnsemblMetazoa" id="CLYHEMT000016.1">
    <property type="protein sequence ID" value="CLYHEMP000016.1"/>
    <property type="gene ID" value="CLYHEMG000016"/>
</dbReference>
<evidence type="ECO:0000313" key="13">
    <source>
        <dbReference type="Proteomes" id="UP000594262"/>
    </source>
</evidence>
<keyword evidence="2" id="KW-1003">Cell membrane</keyword>
<evidence type="ECO:0000256" key="2">
    <source>
        <dbReference type="ARBA" id="ARBA00022475"/>
    </source>
</evidence>
<evidence type="ECO:0000256" key="6">
    <source>
        <dbReference type="ARBA" id="ARBA00023136"/>
    </source>
</evidence>
<sequence length="281" mass="32396">MSRRGNFIIFKEDEIYRLIIALIVLFLNLAEVFFIIYKWTIKKKRKTIYETYLLSLSCADVTFSLANMIFSTMILADSGNLIIATIGYVLSLYLSVSHISAITVDRLIAIIFPLTHKLKVRVKHARMVILTLWFVCIGIGVVLYFEYRNNTFEKYTLISIKFIKLIIYVSDIIFIVAYIILCYILLRQENKALSSTRGANTEKNILVLCLLTSLAFVCCTLPVAIHFTLHSQWPARLTYLLVANSGLNSILYFFHGRFVHIYRKRVKTQRMQKTASSSTAE</sequence>
<dbReference type="GO" id="GO:0004930">
    <property type="term" value="F:G protein-coupled receptor activity"/>
    <property type="evidence" value="ECO:0007669"/>
    <property type="project" value="UniProtKB-KW"/>
</dbReference>
<dbReference type="Proteomes" id="UP000594262">
    <property type="component" value="Unplaced"/>
</dbReference>
<dbReference type="Pfam" id="PF00001">
    <property type="entry name" value="7tm_1"/>
    <property type="match status" value="1"/>
</dbReference>
<comment type="subcellular location">
    <subcellularLocation>
        <location evidence="1">Cell membrane</location>
        <topology evidence="1">Multi-pass membrane protein</topology>
    </subcellularLocation>
</comment>
<evidence type="ECO:0000256" key="9">
    <source>
        <dbReference type="ARBA" id="ARBA00023224"/>
    </source>
</evidence>
<keyword evidence="6 10" id="KW-0472">Membrane</keyword>
<dbReference type="GO" id="GO:0005886">
    <property type="term" value="C:plasma membrane"/>
    <property type="evidence" value="ECO:0007669"/>
    <property type="project" value="UniProtKB-SubCell"/>
</dbReference>
<evidence type="ECO:0000256" key="3">
    <source>
        <dbReference type="ARBA" id="ARBA00022692"/>
    </source>
</evidence>
<name>A0A7M5UZT7_9CNID</name>
<feature type="transmembrane region" description="Helical" evidence="10">
    <location>
        <begin position="237"/>
        <end position="255"/>
    </location>
</feature>
<dbReference type="AlphaFoldDB" id="A0A7M5UZT7"/>
<dbReference type="CDD" id="cd00637">
    <property type="entry name" value="7tm_classA_rhodopsin-like"/>
    <property type="match status" value="1"/>
</dbReference>
<evidence type="ECO:0000256" key="1">
    <source>
        <dbReference type="ARBA" id="ARBA00004651"/>
    </source>
</evidence>
<dbReference type="PANTHER" id="PTHR24246:SF27">
    <property type="entry name" value="ADENOSINE RECEPTOR, ISOFORM A"/>
    <property type="match status" value="1"/>
</dbReference>
<dbReference type="PRINTS" id="PR00237">
    <property type="entry name" value="GPCRRHODOPSN"/>
</dbReference>
<feature type="transmembrane region" description="Helical" evidence="10">
    <location>
        <begin position="81"/>
        <end position="104"/>
    </location>
</feature>
<keyword evidence="7" id="KW-0675">Receptor</keyword>
<keyword evidence="5" id="KW-0297">G-protein coupled receptor</keyword>